<dbReference type="RefSeq" id="WP_011155474.1">
    <property type="nucleotide sequence ID" value="NC_005295.2"/>
</dbReference>
<feature type="transmembrane region" description="Helical" evidence="1">
    <location>
        <begin position="12"/>
        <end position="31"/>
    </location>
</feature>
<name>A0A0H3M9A1_EHRRW</name>
<keyword evidence="3" id="KW-1185">Reference proteome</keyword>
<gene>
    <name evidence="2" type="ordered locus">ERWE_CDS_08410</name>
</gene>
<evidence type="ECO:0000256" key="1">
    <source>
        <dbReference type="SAM" id="Phobius"/>
    </source>
</evidence>
<organism evidence="2 3">
    <name type="scientific">Ehrlichia ruminantium (strain Welgevonden)</name>
    <dbReference type="NCBI Taxonomy" id="254945"/>
    <lineage>
        <taxon>Bacteria</taxon>
        <taxon>Pseudomonadati</taxon>
        <taxon>Pseudomonadota</taxon>
        <taxon>Alphaproteobacteria</taxon>
        <taxon>Rickettsiales</taxon>
        <taxon>Anaplasmataceae</taxon>
        <taxon>Ehrlichia</taxon>
    </lineage>
</organism>
<dbReference type="AlphaFoldDB" id="A0A0H3M9A1"/>
<reference evidence="2 3" key="1">
    <citation type="journal article" date="2006" name="J. Bacteriol.">
        <title>Comparative genomic analysis of three strains of Ehrlichia ruminantium reveals an active process of genome size plasticity.</title>
        <authorList>
            <person name="Frutos R."/>
            <person name="Viari A."/>
            <person name="Ferraz C."/>
            <person name="Morgat A."/>
            <person name="Eychenie S."/>
            <person name="Kandassami Y."/>
            <person name="Chantal I."/>
            <person name="Bensaid A."/>
            <person name="Coissac E."/>
            <person name="Vachiery N."/>
            <person name="Demaille J."/>
            <person name="Martinez D."/>
        </authorList>
    </citation>
    <scope>NUCLEOTIDE SEQUENCE [LARGE SCALE GENOMIC DNA]</scope>
    <source>
        <strain evidence="2 3">Welgevonden</strain>
    </source>
</reference>
<dbReference type="EMBL" id="CR925678">
    <property type="protein sequence ID" value="CAI27335.1"/>
    <property type="molecule type" value="Genomic_DNA"/>
</dbReference>
<dbReference type="Proteomes" id="UP000001021">
    <property type="component" value="Chromosome"/>
</dbReference>
<protein>
    <submittedName>
        <fullName evidence="2">Uncharacterized protein</fullName>
    </submittedName>
</protein>
<dbReference type="GeneID" id="33057544"/>
<keyword evidence="1" id="KW-0472">Membrane</keyword>
<keyword evidence="1" id="KW-1133">Transmembrane helix</keyword>
<sequence>MYGYSFNIIKNLVYLLLFYVGSINICVLAYGKNIDEKMSLDYQYLSFFDNRVTIEDLSYRFDIGIGECKGTGDGLINFIVYVDENDFFHPQLCICRVSSCNNLSEVKSDWHLTCSSRAICHAMPKRSYPIPFCSGIFQDKDIIRFVPIEFSGQTFFNPGIRIIELKKGKMYEDEVFLSYNDFLVKNGRLEFTGDFYGFKAYMVDGNKICIENPQEPQPLRCVPIPVLTQLVLSKYKYNQMKIQFLGTAPLKESIIRDNIDLIIKPKINLNNHQFYLEGKLQDNKIFNLSNCCMDGKIKYQRDSRVQVKCIDGINEFNTVFGYILKTHEGKYDRYIWLRPLYSRMVRYARTRNKKYIQCADYEYDLKDKKQDFLDRILINEDGYYFFSNEVNTDVKLNMYEEDNPCNNLENSFYLYQNYKLRLRNEKSWEFPPEVLTQYYSGQGYFNADVVRFFNADSKEEISLDVKLQNDLELLDYYSMGMCIDNFKSVIYAAKDNTSENNLFLKNKVKITRDRDVDIWLYYPKFTNVYNVSKKCDFIKVEILGGGQSGEIDAETGKSKEGVPGEYVMGMFKIGKSDQYFVKVHFNVNNGNSIGSDSMIEFCKRKKHRNSDVEVCEVKLVANGGGKLPNDKIKNIISNDTVHSRNMLYYRVVSNNKNRILSNIPRNKRVRFIPYQNFVQDILFEELNDDECIAGSLLMENASKYFGAGGCADISTNSTEKGAGGMVKITCENWYN</sequence>
<proteinExistence type="predicted"/>
<keyword evidence="1" id="KW-0812">Transmembrane</keyword>
<dbReference type="HOGENOM" id="CLU_372898_0_0_5"/>
<evidence type="ECO:0000313" key="2">
    <source>
        <dbReference type="EMBL" id="CAI27335.1"/>
    </source>
</evidence>
<dbReference type="KEGG" id="eru:Erum7950"/>
<accession>A0A0H3M9A1</accession>
<dbReference type="KEGG" id="erw:ERWE_CDS_08410"/>
<evidence type="ECO:0000313" key="3">
    <source>
        <dbReference type="Proteomes" id="UP000001021"/>
    </source>
</evidence>